<dbReference type="SUPFAM" id="SSF56300">
    <property type="entry name" value="Metallo-dependent phosphatases"/>
    <property type="match status" value="1"/>
</dbReference>
<name>A0A0F9C2J6_9ZZZZ</name>
<organism evidence="1">
    <name type="scientific">marine sediment metagenome</name>
    <dbReference type="NCBI Taxonomy" id="412755"/>
    <lineage>
        <taxon>unclassified sequences</taxon>
        <taxon>metagenomes</taxon>
        <taxon>ecological metagenomes</taxon>
    </lineage>
</organism>
<evidence type="ECO:0000313" key="1">
    <source>
        <dbReference type="EMBL" id="KKK90856.1"/>
    </source>
</evidence>
<feature type="non-terminal residue" evidence="1">
    <location>
        <position position="1"/>
    </location>
</feature>
<dbReference type="EMBL" id="LAZR01048912">
    <property type="protein sequence ID" value="KKK90856.1"/>
    <property type="molecule type" value="Genomic_DNA"/>
</dbReference>
<dbReference type="AlphaFoldDB" id="A0A0F9C2J6"/>
<evidence type="ECO:0008006" key="2">
    <source>
        <dbReference type="Google" id="ProtNLM"/>
    </source>
</evidence>
<proteinExistence type="predicted"/>
<reference evidence="1" key="1">
    <citation type="journal article" date="2015" name="Nature">
        <title>Complex archaea that bridge the gap between prokaryotes and eukaryotes.</title>
        <authorList>
            <person name="Spang A."/>
            <person name="Saw J.H."/>
            <person name="Jorgensen S.L."/>
            <person name="Zaremba-Niedzwiedzka K."/>
            <person name="Martijn J."/>
            <person name="Lind A.E."/>
            <person name="van Eijk R."/>
            <person name="Schleper C."/>
            <person name="Guy L."/>
            <person name="Ettema T.J."/>
        </authorList>
    </citation>
    <scope>NUCLEOTIDE SEQUENCE</scope>
</reference>
<protein>
    <recommendedName>
        <fullName evidence="2">Calcineurin-like phosphoesterase domain-containing protein</fullName>
    </recommendedName>
</protein>
<comment type="caution">
    <text evidence="1">The sequence shown here is derived from an EMBL/GenBank/DDBJ whole genome shotgun (WGS) entry which is preliminary data.</text>
</comment>
<sequence>PREFRVHSVEKAKEGTRIIVVNDTQRPFQDQPVLTAVERFWDDFQPDYEVYNGDIADFYTISSFDKNPSRRFTFADECNETRGWLDDRATANPNAQRIFLEGNHEDRMRRWLWKHGPELNSLPGLTVESLLGLDEIGAVHLPYRSVFDFLGFRIEHGWKASGGSSAYPVNVSRFMATKTGSSGLCGHTHRLSTYSWTDTRGSHSYIENGCLCLMNLEFAPFPNWQHAFSYGVVHQNELHLIPVRIYPKGFRAEGEFYSVK</sequence>
<gene>
    <name evidence="1" type="ORF">LCGC14_2718810</name>
</gene>
<accession>A0A0F9C2J6</accession>
<dbReference type="InterPro" id="IPR029052">
    <property type="entry name" value="Metallo-depent_PP-like"/>
</dbReference>